<keyword evidence="4" id="KW-0255">Endonuclease</keyword>
<dbReference type="EMBL" id="JANCLU010000032">
    <property type="protein sequence ID" value="MCP8940989.1"/>
    <property type="molecule type" value="Genomic_DNA"/>
</dbReference>
<dbReference type="InterPro" id="IPR014721">
    <property type="entry name" value="Ribsml_uS5_D2-typ_fold_subgr"/>
</dbReference>
<dbReference type="PANTHER" id="PTHR33992:SF1">
    <property type="entry name" value="RIBONUCLEASE P PROTEIN COMPONENT"/>
    <property type="match status" value="1"/>
</dbReference>
<sequence>MAASKGRRFHTALLTIQAAERAQDAAPDAVSPRFGLTVSRRVGNAVVRNRVKRRLREALKRLAGEPQGSPGQAHFDYVIVARREALDAQFHDLVTAVTEGIGGVHRPRRKGAGRAPQSSPPPQTD</sequence>
<proteinExistence type="predicted"/>
<keyword evidence="5 9" id="KW-0378">Hydrolase</keyword>
<dbReference type="InterPro" id="IPR020568">
    <property type="entry name" value="Ribosomal_Su5_D2-typ_SF"/>
</dbReference>
<evidence type="ECO:0000256" key="1">
    <source>
        <dbReference type="ARBA" id="ARBA00002663"/>
    </source>
</evidence>
<dbReference type="EC" id="3.1.26.5" evidence="7"/>
<keyword evidence="6" id="KW-0694">RNA-binding</keyword>
<evidence type="ECO:0000256" key="8">
    <source>
        <dbReference type="SAM" id="MobiDB-lite"/>
    </source>
</evidence>
<keyword evidence="10" id="KW-1185">Reference proteome</keyword>
<dbReference type="GO" id="GO:0004526">
    <property type="term" value="F:ribonuclease P activity"/>
    <property type="evidence" value="ECO:0007669"/>
    <property type="project" value="UniProtKB-EC"/>
</dbReference>
<comment type="caution">
    <text evidence="9">The sequence shown here is derived from an EMBL/GenBank/DDBJ whole genome shotgun (WGS) entry which is preliminary data.</text>
</comment>
<dbReference type="Proteomes" id="UP001205890">
    <property type="component" value="Unassembled WGS sequence"/>
</dbReference>
<dbReference type="NCBIfam" id="TIGR00188">
    <property type="entry name" value="rnpA"/>
    <property type="match status" value="1"/>
</dbReference>
<dbReference type="InterPro" id="IPR020539">
    <property type="entry name" value="RNase_P_CS"/>
</dbReference>
<dbReference type="PROSITE" id="PS00648">
    <property type="entry name" value="RIBONUCLEASE_P"/>
    <property type="match status" value="1"/>
</dbReference>
<gene>
    <name evidence="9" type="primary">rnpA</name>
    <name evidence="9" type="ORF">NK718_20890</name>
</gene>
<organism evidence="9 10">
    <name type="scientific">Alsobacter ponti</name>
    <dbReference type="NCBI Taxonomy" id="2962936"/>
    <lineage>
        <taxon>Bacteria</taxon>
        <taxon>Pseudomonadati</taxon>
        <taxon>Pseudomonadota</taxon>
        <taxon>Alphaproteobacteria</taxon>
        <taxon>Hyphomicrobiales</taxon>
        <taxon>Alsobacteraceae</taxon>
        <taxon>Alsobacter</taxon>
    </lineage>
</organism>
<evidence type="ECO:0000256" key="6">
    <source>
        <dbReference type="ARBA" id="ARBA00022884"/>
    </source>
</evidence>
<dbReference type="PANTHER" id="PTHR33992">
    <property type="entry name" value="RIBONUCLEASE P PROTEIN COMPONENT"/>
    <property type="match status" value="1"/>
</dbReference>
<evidence type="ECO:0000256" key="2">
    <source>
        <dbReference type="ARBA" id="ARBA00022694"/>
    </source>
</evidence>
<evidence type="ECO:0000256" key="3">
    <source>
        <dbReference type="ARBA" id="ARBA00022722"/>
    </source>
</evidence>
<dbReference type="SUPFAM" id="SSF54211">
    <property type="entry name" value="Ribosomal protein S5 domain 2-like"/>
    <property type="match status" value="1"/>
</dbReference>
<evidence type="ECO:0000256" key="7">
    <source>
        <dbReference type="NCBIfam" id="TIGR00188"/>
    </source>
</evidence>
<comment type="function">
    <text evidence="1">RNaseP catalyzes the removal of the 5'-leader sequence from pre-tRNA to produce the mature 5'-terminus. It can also cleave other RNA substrates such as 4.5S RNA. The protein component plays an auxiliary but essential role in vivo by binding to the 5'-leader sequence and broadening the substrate specificity of the ribozyme.</text>
</comment>
<evidence type="ECO:0000256" key="4">
    <source>
        <dbReference type="ARBA" id="ARBA00022759"/>
    </source>
</evidence>
<name>A0ABT1LHS9_9HYPH</name>
<dbReference type="Gene3D" id="3.30.230.10">
    <property type="match status" value="1"/>
</dbReference>
<reference evidence="9 10" key="1">
    <citation type="submission" date="2022-07" db="EMBL/GenBank/DDBJ databases">
        <authorList>
            <person name="Li W.-J."/>
            <person name="Deng Q.-Q."/>
        </authorList>
    </citation>
    <scope>NUCLEOTIDE SEQUENCE [LARGE SCALE GENOMIC DNA]</scope>
    <source>
        <strain evidence="9 10">SYSU M60028</strain>
    </source>
</reference>
<evidence type="ECO:0000313" key="10">
    <source>
        <dbReference type="Proteomes" id="UP001205890"/>
    </source>
</evidence>
<dbReference type="Pfam" id="PF00825">
    <property type="entry name" value="Ribonuclease_P"/>
    <property type="match status" value="1"/>
</dbReference>
<protein>
    <recommendedName>
        <fullName evidence="7">Ribonuclease P protein component</fullName>
        <ecNumber evidence="7">3.1.26.5</ecNumber>
    </recommendedName>
</protein>
<accession>A0ABT1LHS9</accession>
<evidence type="ECO:0000313" key="9">
    <source>
        <dbReference type="EMBL" id="MCP8940989.1"/>
    </source>
</evidence>
<feature type="region of interest" description="Disordered" evidence="8">
    <location>
        <begin position="101"/>
        <end position="125"/>
    </location>
</feature>
<keyword evidence="2" id="KW-0819">tRNA processing</keyword>
<keyword evidence="3" id="KW-0540">Nuclease</keyword>
<evidence type="ECO:0000256" key="5">
    <source>
        <dbReference type="ARBA" id="ARBA00022801"/>
    </source>
</evidence>
<dbReference type="InterPro" id="IPR000100">
    <property type="entry name" value="RNase_P"/>
</dbReference>